<dbReference type="Pfam" id="PF18906">
    <property type="entry name" value="Phage_tube_2"/>
    <property type="match status" value="1"/>
</dbReference>
<dbReference type="InterPro" id="IPR044000">
    <property type="entry name" value="Phage_tube_2"/>
</dbReference>
<sequence length="324" mass="35106">MSKFIGRLADIGVAIETTRGTAESTATFWLPKMSMSYDDKIDQVIDESSIGVIEDSTGASIIAKYGEGEFEGKIGDKSIGVLLKSILGTVSTTTGGQTSTYSHTITVQQDAQHDSITIFQDDPNQDYKYGLGMINTMDIDVALGEFCKVTCSFRSKAGATATLTPSYTAENNFLPQHGVIKYATTQAGLSAGTSVALKSVKLSFNSNVEDDRKIGSLDPVDILNKQFSAEGSVEMVFDTELFKTQLLADTAQALRVELTNTDVTIGTSLNPKLTIDFYKVKWGEFTRNYANNDVVSVTASFKAFYSMTDSAMMQIVLLNAQATY</sequence>
<protein>
    <recommendedName>
        <fullName evidence="2">Major tail protein</fullName>
    </recommendedName>
</protein>
<dbReference type="EMBL" id="LR796572">
    <property type="protein sequence ID" value="CAB4151517.1"/>
    <property type="molecule type" value="Genomic_DNA"/>
</dbReference>
<name>A0A6J5MZT8_9CAUD</name>
<evidence type="ECO:0008006" key="2">
    <source>
        <dbReference type="Google" id="ProtNLM"/>
    </source>
</evidence>
<gene>
    <name evidence="1" type="ORF">UFOVP594_19</name>
</gene>
<proteinExistence type="predicted"/>
<evidence type="ECO:0000313" key="1">
    <source>
        <dbReference type="EMBL" id="CAB4151517.1"/>
    </source>
</evidence>
<accession>A0A6J5MZT8</accession>
<organism evidence="1">
    <name type="scientific">uncultured Caudovirales phage</name>
    <dbReference type="NCBI Taxonomy" id="2100421"/>
    <lineage>
        <taxon>Viruses</taxon>
        <taxon>Duplodnaviria</taxon>
        <taxon>Heunggongvirae</taxon>
        <taxon>Uroviricota</taxon>
        <taxon>Caudoviricetes</taxon>
        <taxon>Peduoviridae</taxon>
        <taxon>Maltschvirus</taxon>
        <taxon>Maltschvirus maltsch</taxon>
    </lineage>
</organism>
<reference evidence="1" key="1">
    <citation type="submission" date="2020-04" db="EMBL/GenBank/DDBJ databases">
        <authorList>
            <person name="Chiriac C."/>
            <person name="Salcher M."/>
            <person name="Ghai R."/>
            <person name="Kavagutti S V."/>
        </authorList>
    </citation>
    <scope>NUCLEOTIDE SEQUENCE</scope>
</reference>